<dbReference type="EMBL" id="CAJNDS010000113">
    <property type="protein sequence ID" value="CAE6961033.1"/>
    <property type="molecule type" value="Genomic_DNA"/>
</dbReference>
<dbReference type="Proteomes" id="UP000604046">
    <property type="component" value="Unassembled WGS sequence"/>
</dbReference>
<reference evidence="2" key="1">
    <citation type="submission" date="2021-02" db="EMBL/GenBank/DDBJ databases">
        <authorList>
            <person name="Dougan E. K."/>
            <person name="Rhodes N."/>
            <person name="Thang M."/>
            <person name="Chan C."/>
        </authorList>
    </citation>
    <scope>NUCLEOTIDE SEQUENCE</scope>
</reference>
<evidence type="ECO:0000313" key="2">
    <source>
        <dbReference type="EMBL" id="CAE6961033.1"/>
    </source>
</evidence>
<gene>
    <name evidence="2" type="ORF">SNAT2548_LOCUS1954</name>
</gene>
<name>A0A812HT19_9DINO</name>
<accession>A0A812HT19</accession>
<sequence>MGCFMMTVKGFPELQCPAVMIVRFSKHAKQVQIFDFTMHWVQGRLTSKLAASLLFRRGLHGHTLLAALIRDHRILKVTADGLSKLLDAYAVRMRRNSSKSAKIRGLMATDEIREFCTDEELAALDKALDEHDKKRRKMKVPDNVDGEEEDAQEATRLQTVWTPPAEEAEMNEQDPGMMLAQQMVSEMGEGEEDGSDKEQEQPAQEAEMEAASRETGEAASSSQRPAQNETQERQRESRKLLSKATTIPPWLREMFDVPDGVVPWHVQHKAKVLPHFQVRLPADVTHEGKYHMQ</sequence>
<proteinExistence type="predicted"/>
<feature type="region of interest" description="Disordered" evidence="1">
    <location>
        <begin position="131"/>
        <end position="174"/>
    </location>
</feature>
<organism evidence="2 3">
    <name type="scientific">Symbiodinium natans</name>
    <dbReference type="NCBI Taxonomy" id="878477"/>
    <lineage>
        <taxon>Eukaryota</taxon>
        <taxon>Sar</taxon>
        <taxon>Alveolata</taxon>
        <taxon>Dinophyceae</taxon>
        <taxon>Suessiales</taxon>
        <taxon>Symbiodiniaceae</taxon>
        <taxon>Symbiodinium</taxon>
    </lineage>
</organism>
<dbReference type="OrthoDB" id="427641at2759"/>
<evidence type="ECO:0000256" key="1">
    <source>
        <dbReference type="SAM" id="MobiDB-lite"/>
    </source>
</evidence>
<feature type="region of interest" description="Disordered" evidence="1">
    <location>
        <begin position="186"/>
        <end position="241"/>
    </location>
</feature>
<feature type="compositionally biased region" description="Polar residues" evidence="1">
    <location>
        <begin position="218"/>
        <end position="229"/>
    </location>
</feature>
<dbReference type="AlphaFoldDB" id="A0A812HT19"/>
<comment type="caution">
    <text evidence="2">The sequence shown here is derived from an EMBL/GenBank/DDBJ whole genome shotgun (WGS) entry which is preliminary data.</text>
</comment>
<protein>
    <submittedName>
        <fullName evidence="2">Uncharacterized protein</fullName>
    </submittedName>
</protein>
<keyword evidence="3" id="KW-1185">Reference proteome</keyword>
<evidence type="ECO:0000313" key="3">
    <source>
        <dbReference type="Proteomes" id="UP000604046"/>
    </source>
</evidence>
<feature type="compositionally biased region" description="Basic and acidic residues" evidence="1">
    <location>
        <begin position="230"/>
        <end position="239"/>
    </location>
</feature>